<keyword evidence="7" id="KW-0998">Cell outer membrane</keyword>
<keyword evidence="10" id="KW-1185">Reference proteome</keyword>
<dbReference type="GO" id="GO:0015483">
    <property type="term" value="F:long-chain fatty acid transporting porin activity"/>
    <property type="evidence" value="ECO:0007669"/>
    <property type="project" value="TreeGrafter"/>
</dbReference>
<dbReference type="GO" id="GO:0009279">
    <property type="term" value="C:cell outer membrane"/>
    <property type="evidence" value="ECO:0007669"/>
    <property type="project" value="UniProtKB-SubCell"/>
</dbReference>
<proteinExistence type="inferred from homology"/>
<comment type="subcellular location">
    <subcellularLocation>
        <location evidence="1">Cell outer membrane</location>
        <topology evidence="1">Multi-pass membrane protein</topology>
    </subcellularLocation>
</comment>
<dbReference type="PANTHER" id="PTHR35093">
    <property type="entry name" value="OUTER MEMBRANE PROTEIN NMB0088-RELATED"/>
    <property type="match status" value="1"/>
</dbReference>
<evidence type="ECO:0000313" key="9">
    <source>
        <dbReference type="EMBL" id="MBF0596886.1"/>
    </source>
</evidence>
<protein>
    <submittedName>
        <fullName evidence="9">Outer membrane protein transport protein</fullName>
    </submittedName>
</protein>
<dbReference type="Gene3D" id="2.40.160.60">
    <property type="entry name" value="Outer membrane protein transport protein (OMPP1/FadL/TodX)"/>
    <property type="match status" value="1"/>
</dbReference>
<comment type="similarity">
    <text evidence="2">Belongs to the OmpP1/FadL family.</text>
</comment>
<dbReference type="SUPFAM" id="SSF56935">
    <property type="entry name" value="Porins"/>
    <property type="match status" value="1"/>
</dbReference>
<evidence type="ECO:0000256" key="2">
    <source>
        <dbReference type="ARBA" id="ARBA00008163"/>
    </source>
</evidence>
<evidence type="ECO:0000256" key="8">
    <source>
        <dbReference type="SAM" id="SignalP"/>
    </source>
</evidence>
<feature type="chain" id="PRO_5035323824" evidence="8">
    <location>
        <begin position="20"/>
        <end position="410"/>
    </location>
</feature>
<sequence>MKKTFLTLALIALSSSAYAGGYRVALQGVRQAALGGTSATQTRDASVAFYNPAGLAFVDAKLSVAVGGFGVNSEANWQDPLTLERSDTDNKLSTPIYLSVSYKPTDDLAIGVNVSTPFGSSLNWPENWANRANITHIDLKAFNIQPTVAYKFNDWFSIGAGFIYTHGSATLEKVQTVAGNDIGLKLEDDDAHGLGFNVGVMFKPGEKFGLGLAYRSNVDAKANKGKITWSGVPSGLGSNETFQTNEWNTVLPLPSEFTAGISYKFTPKFQMFADVAWQNWTRYENLTINLYNSSTGYQQESVSVKNWKDNTIYRVGAEYTFSDLIQGRLGYYFDKSPVPSSYWSSETPSTNLHSFTGGLGFNLPSGFYIDLFAGYVKGEERHIHNIADNFIGDVKMHAFNFGVGVAYNLK</sequence>
<dbReference type="Pfam" id="PF03349">
    <property type="entry name" value="Toluene_X"/>
    <property type="match status" value="1"/>
</dbReference>
<evidence type="ECO:0000256" key="5">
    <source>
        <dbReference type="ARBA" id="ARBA00022729"/>
    </source>
</evidence>
<name>A0A8J7KHZ9_9FLAO</name>
<evidence type="ECO:0000256" key="4">
    <source>
        <dbReference type="ARBA" id="ARBA00022692"/>
    </source>
</evidence>
<reference evidence="9" key="1">
    <citation type="submission" date="2020-10" db="EMBL/GenBank/DDBJ databases">
        <authorList>
            <person name="Lu T."/>
            <person name="Wang Q."/>
            <person name="Han X."/>
        </authorList>
    </citation>
    <scope>NUCLEOTIDE SEQUENCE</scope>
    <source>
        <strain evidence="9">WQ 117</strain>
    </source>
</reference>
<gene>
    <name evidence="9" type="ORF">IM532_05390</name>
</gene>
<dbReference type="EMBL" id="JADGIK010000003">
    <property type="protein sequence ID" value="MBF0596886.1"/>
    <property type="molecule type" value="Genomic_DNA"/>
</dbReference>
<evidence type="ECO:0000256" key="3">
    <source>
        <dbReference type="ARBA" id="ARBA00022452"/>
    </source>
</evidence>
<evidence type="ECO:0000256" key="6">
    <source>
        <dbReference type="ARBA" id="ARBA00023136"/>
    </source>
</evidence>
<organism evidence="9 10">
    <name type="scientific">Faecalibacter rhinopitheci</name>
    <dbReference type="NCBI Taxonomy" id="2779678"/>
    <lineage>
        <taxon>Bacteria</taxon>
        <taxon>Pseudomonadati</taxon>
        <taxon>Bacteroidota</taxon>
        <taxon>Flavobacteriia</taxon>
        <taxon>Flavobacteriales</taxon>
        <taxon>Weeksellaceae</taxon>
        <taxon>Faecalibacter</taxon>
    </lineage>
</organism>
<keyword evidence="4" id="KW-0812">Transmembrane</keyword>
<comment type="caution">
    <text evidence="9">The sequence shown here is derived from an EMBL/GenBank/DDBJ whole genome shotgun (WGS) entry which is preliminary data.</text>
</comment>
<dbReference type="RefSeq" id="WP_194182426.1">
    <property type="nucleotide sequence ID" value="NZ_JADGIK010000003.1"/>
</dbReference>
<evidence type="ECO:0000256" key="7">
    <source>
        <dbReference type="ARBA" id="ARBA00023237"/>
    </source>
</evidence>
<dbReference type="AlphaFoldDB" id="A0A8J7KHZ9"/>
<dbReference type="Proteomes" id="UP000608754">
    <property type="component" value="Unassembled WGS sequence"/>
</dbReference>
<dbReference type="PANTHER" id="PTHR35093:SF8">
    <property type="entry name" value="OUTER MEMBRANE PROTEIN NMB0088-RELATED"/>
    <property type="match status" value="1"/>
</dbReference>
<feature type="signal peptide" evidence="8">
    <location>
        <begin position="1"/>
        <end position="19"/>
    </location>
</feature>
<keyword evidence="3" id="KW-1134">Transmembrane beta strand</keyword>
<keyword evidence="5 8" id="KW-0732">Signal</keyword>
<accession>A0A8J7KHZ9</accession>
<dbReference type="InterPro" id="IPR005017">
    <property type="entry name" value="OMPP1/FadL/TodX"/>
</dbReference>
<evidence type="ECO:0000256" key="1">
    <source>
        <dbReference type="ARBA" id="ARBA00004571"/>
    </source>
</evidence>
<keyword evidence="6" id="KW-0472">Membrane</keyword>
<evidence type="ECO:0000313" key="10">
    <source>
        <dbReference type="Proteomes" id="UP000608754"/>
    </source>
</evidence>